<feature type="transmembrane region" description="Helical" evidence="1">
    <location>
        <begin position="138"/>
        <end position="158"/>
    </location>
</feature>
<sequence>MKSFLNPEKGLNQTWRYIVSIPIIFIFIIIGILCYIAALYFASVHAEDMVDFDEVVFSNPLIDLFLTNAMMVFWIIGLWVAARILHRRPLKTFITPYRTISWNQIIFGFSVTFSLFALQLIIDLIMKPNDYYFQEFHFSNFLFLILISLITFPIQTTAEELIFRGFLLQFFAKFTKNPILISLMIGGIFGILHFSNPEMENGAFWIGVDYIATGVIWTYVTVRTNSLEATIGAHAANNIFISLFIASNNSAVGQLPSLFFTNNNEATAITTLSSILPSILFMIIMIRSTNKNGTGRCKMYPIE</sequence>
<dbReference type="GO" id="GO:0004175">
    <property type="term" value="F:endopeptidase activity"/>
    <property type="evidence" value="ECO:0007669"/>
    <property type="project" value="UniProtKB-ARBA"/>
</dbReference>
<feature type="transmembrane region" description="Helical" evidence="1">
    <location>
        <begin position="105"/>
        <end position="126"/>
    </location>
</feature>
<keyword evidence="1" id="KW-0812">Transmembrane</keyword>
<proteinExistence type="predicted"/>
<dbReference type="GO" id="GO:0080120">
    <property type="term" value="P:CAAX-box protein maturation"/>
    <property type="evidence" value="ECO:0007669"/>
    <property type="project" value="UniProtKB-ARBA"/>
</dbReference>
<feature type="transmembrane region" description="Helical" evidence="1">
    <location>
        <begin position="266"/>
        <end position="286"/>
    </location>
</feature>
<accession>A0A150KPK9</accession>
<dbReference type="EMBL" id="LQYN01000073">
    <property type="protein sequence ID" value="KYD00149.1"/>
    <property type="molecule type" value="Genomic_DNA"/>
</dbReference>
<feature type="transmembrane region" description="Helical" evidence="1">
    <location>
        <begin position="202"/>
        <end position="220"/>
    </location>
</feature>
<dbReference type="OrthoDB" id="2806188at2"/>
<name>A0A150KPK9_9BACI</name>
<keyword evidence="1" id="KW-0472">Membrane</keyword>
<reference evidence="3 4" key="1">
    <citation type="submission" date="2016-01" db="EMBL/GenBank/DDBJ databases">
        <title>Genome Sequences of Twelve Sporeforming Bacillus Species Isolated from Foods.</title>
        <authorList>
            <person name="Berendsen E.M."/>
            <person name="Wells-Bennik M.H."/>
            <person name="Krawcyk A.O."/>
            <person name="De Jong A."/>
            <person name="Holsappel S."/>
            <person name="Eijlander R.T."/>
            <person name="Kuipers O.P."/>
        </authorList>
    </citation>
    <scope>NUCLEOTIDE SEQUENCE [LARGE SCALE GENOMIC DNA]</scope>
    <source>
        <strain evidence="3 4">B4102</strain>
    </source>
</reference>
<dbReference type="PANTHER" id="PTHR39430:SF1">
    <property type="entry name" value="PROTEASE"/>
    <property type="match status" value="1"/>
</dbReference>
<evidence type="ECO:0000313" key="3">
    <source>
        <dbReference type="EMBL" id="KYD00149.1"/>
    </source>
</evidence>
<evidence type="ECO:0000256" key="1">
    <source>
        <dbReference type="SAM" id="Phobius"/>
    </source>
</evidence>
<evidence type="ECO:0000259" key="2">
    <source>
        <dbReference type="Pfam" id="PF02517"/>
    </source>
</evidence>
<keyword evidence="1" id="KW-1133">Transmembrane helix</keyword>
<dbReference type="AlphaFoldDB" id="A0A150KPK9"/>
<protein>
    <recommendedName>
        <fullName evidence="2">CAAX prenyl protease 2/Lysostaphin resistance protein A-like domain-containing protein</fullName>
    </recommendedName>
</protein>
<feature type="transmembrane region" description="Helical" evidence="1">
    <location>
        <begin position="62"/>
        <end position="85"/>
    </location>
</feature>
<dbReference type="InterPro" id="IPR003675">
    <property type="entry name" value="Rce1/LyrA-like_dom"/>
</dbReference>
<gene>
    <name evidence="3" type="ORF">B4102_1161</name>
</gene>
<feature type="transmembrane region" description="Helical" evidence="1">
    <location>
        <begin position="179"/>
        <end position="196"/>
    </location>
</feature>
<feature type="transmembrane region" description="Helical" evidence="1">
    <location>
        <begin position="21"/>
        <end position="42"/>
    </location>
</feature>
<feature type="transmembrane region" description="Helical" evidence="1">
    <location>
        <begin position="227"/>
        <end position="246"/>
    </location>
</feature>
<keyword evidence="4" id="KW-1185">Reference proteome</keyword>
<dbReference type="PANTHER" id="PTHR39430">
    <property type="entry name" value="MEMBRANE-ASSOCIATED PROTEASE-RELATED"/>
    <property type="match status" value="1"/>
</dbReference>
<evidence type="ECO:0000313" key="4">
    <source>
        <dbReference type="Proteomes" id="UP000075666"/>
    </source>
</evidence>
<organism evidence="3 4">
    <name type="scientific">Heyndrickxia sporothermodurans</name>
    <dbReference type="NCBI Taxonomy" id="46224"/>
    <lineage>
        <taxon>Bacteria</taxon>
        <taxon>Bacillati</taxon>
        <taxon>Bacillota</taxon>
        <taxon>Bacilli</taxon>
        <taxon>Bacillales</taxon>
        <taxon>Bacillaceae</taxon>
        <taxon>Heyndrickxia</taxon>
    </lineage>
</organism>
<feature type="domain" description="CAAX prenyl protease 2/Lysostaphin resistance protein A-like" evidence="2">
    <location>
        <begin position="144"/>
        <end position="240"/>
    </location>
</feature>
<comment type="caution">
    <text evidence="3">The sequence shown here is derived from an EMBL/GenBank/DDBJ whole genome shotgun (WGS) entry which is preliminary data.</text>
</comment>
<dbReference type="Pfam" id="PF02517">
    <property type="entry name" value="Rce1-like"/>
    <property type="match status" value="1"/>
</dbReference>
<dbReference type="Proteomes" id="UP000075666">
    <property type="component" value="Unassembled WGS sequence"/>
</dbReference>
<dbReference type="RefSeq" id="WP_066233438.1">
    <property type="nucleotide sequence ID" value="NZ_LQYN01000073.1"/>
</dbReference>
<dbReference type="PATRIC" id="fig|46224.3.peg.3891"/>
<dbReference type="STRING" id="46224.B4102_1161"/>